<dbReference type="GO" id="GO:0051536">
    <property type="term" value="F:iron-sulfur cluster binding"/>
    <property type="evidence" value="ECO:0007669"/>
    <property type="project" value="UniProtKB-KW"/>
</dbReference>
<dbReference type="Gene3D" id="3.30.2070.10">
    <property type="entry name" value="Formate dehydrogenase/DMSO reductase"/>
    <property type="match status" value="1"/>
</dbReference>
<feature type="domain" description="4Fe-4S Mo/W bis-MGD-type" evidence="6">
    <location>
        <begin position="7"/>
        <end position="63"/>
    </location>
</feature>
<evidence type="ECO:0000313" key="7">
    <source>
        <dbReference type="EMBL" id="BAL82059.1"/>
    </source>
</evidence>
<dbReference type="Gene3D" id="3.40.50.740">
    <property type="match status" value="1"/>
</dbReference>
<sequence>MFFRDKYQVTRHICPRNCYDTCPILAYTQGGKIAYITGDKEHGASEPLCCKQEEILSTVYHPQRLLYPQKQTARGSGIWQPISWEEAIDTIARKILELKERYHSTLPLCLNKYSGNFGLMHYSVEGMFNGLGPTTQTTGTPCFSSGLDAQRLDFGANAAADIRQMLEARLIILWGINPAWTAVHTMPVIYAAQARGAKVVVIDPVYTETARKADYYIELRPGGDAALVILLLQKLAKMDKLSYNADQVTGAEELLATVAKMPAAPLLQAAGQNKAAIDFLADLLANHHPTHIWAGFGLQRHIQGGLTIRLIDALGQLTGNIGVPGGGVNFADKGMDIFPYKIAGQRADTRFVNINNFAHSLKQLNDPPVKFLWIACRDLLRQDVNLTELRQLWSQLELIVVADKFLTHSAQMADIVLPVTTEFEELDVYGGYFRHWLGINEPAIPPRGEAKSDVDIARLLTRRLNELAPGTSTFPAHLSDEQFLDAEFTPAVCQQIGIKKWQDLYNGIAFYRHDPIPWRDGKFATDDGKFHCCTLPANFPQLLPSEKYPFHFLTPHGQESINGQNHALQNCLPEYPPVYINPTVGKKLQLQDKHPAIIWNEMGQIMVTVEFRQDMAPDILLSHQGNSKMGGLNALNAGLPTDLGQLTTDAVGVAFYDVFVNIRPK</sequence>
<dbReference type="PANTHER" id="PTHR43742:SF6">
    <property type="entry name" value="OXIDOREDUCTASE YYAE-RELATED"/>
    <property type="match status" value="1"/>
</dbReference>
<evidence type="ECO:0000256" key="3">
    <source>
        <dbReference type="ARBA" id="ARBA00023002"/>
    </source>
</evidence>
<proteinExistence type="predicted"/>
<reference evidence="7 8" key="1">
    <citation type="submission" date="2011-10" db="EMBL/GenBank/DDBJ databases">
        <title>Whole genome sequence of Selenomonas ruminantium subsp. lactilytica TAM6421.</title>
        <authorList>
            <person name="Oguchi A."/>
            <person name="Ankai A."/>
            <person name="Kaneko J."/>
            <person name="Yamada-Narita S."/>
            <person name="Fukui S."/>
            <person name="Takahashi M."/>
            <person name="Onodera T."/>
            <person name="Kojima S."/>
            <person name="Fushimi T."/>
            <person name="Abe N."/>
            <person name="Kamio Y."/>
            <person name="Yamazaki S."/>
            <person name="Fujita N."/>
        </authorList>
    </citation>
    <scope>NUCLEOTIDE SEQUENCE [LARGE SCALE GENOMIC DNA]</scope>
    <source>
        <strain evidence="8">NBRC 103574 / TAM6421</strain>
    </source>
</reference>
<dbReference type="SUPFAM" id="SSF50692">
    <property type="entry name" value="ADC-like"/>
    <property type="match status" value="1"/>
</dbReference>
<dbReference type="SMART" id="SM00926">
    <property type="entry name" value="Molybdop_Fe4S4"/>
    <property type="match status" value="1"/>
</dbReference>
<dbReference type="Gene3D" id="2.40.40.20">
    <property type="match status" value="1"/>
</dbReference>
<dbReference type="InterPro" id="IPR006656">
    <property type="entry name" value="Mopterin_OxRdtase"/>
</dbReference>
<dbReference type="Proteomes" id="UP000007887">
    <property type="component" value="Chromosome"/>
</dbReference>
<dbReference type="PANTHER" id="PTHR43742">
    <property type="entry name" value="TRIMETHYLAMINE-N-OXIDE REDUCTASE"/>
    <property type="match status" value="1"/>
</dbReference>
<dbReference type="PATRIC" id="fig|927704.6.peg.362"/>
<evidence type="ECO:0000313" key="8">
    <source>
        <dbReference type="Proteomes" id="UP000007887"/>
    </source>
</evidence>
<dbReference type="SUPFAM" id="SSF53706">
    <property type="entry name" value="Formate dehydrogenase/DMSO reductase, domains 1-3"/>
    <property type="match status" value="1"/>
</dbReference>
<keyword evidence="1" id="KW-0500">Molybdenum</keyword>
<name>I0GMS2_SELRL</name>
<dbReference type="Pfam" id="PF00384">
    <property type="entry name" value="Molybdopterin"/>
    <property type="match status" value="1"/>
</dbReference>
<dbReference type="eggNOG" id="COG0243">
    <property type="taxonomic scope" value="Bacteria"/>
</dbReference>
<dbReference type="InterPro" id="IPR009010">
    <property type="entry name" value="Asp_de-COase-like_dom_sf"/>
</dbReference>
<protein>
    <submittedName>
        <fullName evidence="7">Putative oxidoreductase</fullName>
    </submittedName>
</protein>
<evidence type="ECO:0000256" key="2">
    <source>
        <dbReference type="ARBA" id="ARBA00022723"/>
    </source>
</evidence>
<dbReference type="InterPro" id="IPR050612">
    <property type="entry name" value="Prok_Mopterin_Oxidored"/>
</dbReference>
<keyword evidence="4" id="KW-0408">Iron</keyword>
<keyword evidence="2" id="KW-0479">Metal-binding</keyword>
<dbReference type="PROSITE" id="PS51669">
    <property type="entry name" value="4FE4S_MOW_BIS_MGD"/>
    <property type="match status" value="1"/>
</dbReference>
<dbReference type="KEGG" id="sri:SELR_03510"/>
<dbReference type="InterPro" id="IPR006655">
    <property type="entry name" value="Mopterin_OxRdtase_prok_CS"/>
</dbReference>
<keyword evidence="3" id="KW-0560">Oxidoreductase</keyword>
<dbReference type="EMBL" id="AP012292">
    <property type="protein sequence ID" value="BAL82059.1"/>
    <property type="molecule type" value="Genomic_DNA"/>
</dbReference>
<dbReference type="OrthoDB" id="219031at2"/>
<evidence type="ECO:0000256" key="4">
    <source>
        <dbReference type="ARBA" id="ARBA00023004"/>
    </source>
</evidence>
<dbReference type="Pfam" id="PF04879">
    <property type="entry name" value="Molybdop_Fe4S4"/>
    <property type="match status" value="1"/>
</dbReference>
<dbReference type="GO" id="GO:0016491">
    <property type="term" value="F:oxidoreductase activity"/>
    <property type="evidence" value="ECO:0007669"/>
    <property type="project" value="UniProtKB-KW"/>
</dbReference>
<gene>
    <name evidence="7" type="ordered locus">SELR_03510</name>
</gene>
<dbReference type="InterPro" id="IPR006963">
    <property type="entry name" value="Mopterin_OxRdtase_4Fe-4S_dom"/>
</dbReference>
<dbReference type="Gene3D" id="2.20.25.90">
    <property type="entry name" value="ADC-like domains"/>
    <property type="match status" value="1"/>
</dbReference>
<dbReference type="AlphaFoldDB" id="I0GMS2"/>
<keyword evidence="5" id="KW-0411">Iron-sulfur</keyword>
<evidence type="ECO:0000259" key="6">
    <source>
        <dbReference type="PROSITE" id="PS51669"/>
    </source>
</evidence>
<evidence type="ECO:0000256" key="1">
    <source>
        <dbReference type="ARBA" id="ARBA00022505"/>
    </source>
</evidence>
<dbReference type="PROSITE" id="PS00490">
    <property type="entry name" value="MOLYBDOPTERIN_PROK_2"/>
    <property type="match status" value="1"/>
</dbReference>
<dbReference type="GO" id="GO:0046872">
    <property type="term" value="F:metal ion binding"/>
    <property type="evidence" value="ECO:0007669"/>
    <property type="project" value="UniProtKB-KW"/>
</dbReference>
<dbReference type="HOGENOM" id="CLU_000422_13_3_9"/>
<dbReference type="Gene3D" id="3.40.228.10">
    <property type="entry name" value="Dimethylsulfoxide Reductase, domain 2"/>
    <property type="match status" value="1"/>
</dbReference>
<accession>I0GMS2</accession>
<evidence type="ECO:0000256" key="5">
    <source>
        <dbReference type="ARBA" id="ARBA00023014"/>
    </source>
</evidence>
<organism evidence="7 8">
    <name type="scientific">Selenomonas ruminantium subsp. lactilytica (strain NBRC 103574 / TAM6421)</name>
    <dbReference type="NCBI Taxonomy" id="927704"/>
    <lineage>
        <taxon>Bacteria</taxon>
        <taxon>Bacillati</taxon>
        <taxon>Bacillota</taxon>
        <taxon>Negativicutes</taxon>
        <taxon>Selenomonadales</taxon>
        <taxon>Selenomonadaceae</taxon>
        <taxon>Selenomonas</taxon>
    </lineage>
</organism>
<dbReference type="RefSeq" id="WP_014423503.1">
    <property type="nucleotide sequence ID" value="NC_017068.1"/>
</dbReference>